<dbReference type="EMBL" id="HBER01029431">
    <property type="protein sequence ID" value="CAD8539501.1"/>
    <property type="molecule type" value="Transcribed_RNA"/>
</dbReference>
<dbReference type="InterPro" id="IPR004263">
    <property type="entry name" value="Exostosin"/>
</dbReference>
<dbReference type="AlphaFoldDB" id="A0A7S0J376"/>
<dbReference type="Pfam" id="PF03016">
    <property type="entry name" value="Exostosin_GT47"/>
    <property type="match status" value="1"/>
</dbReference>
<name>A0A7S0J376_9EUKA</name>
<feature type="domain" description="Exostosin GT47" evidence="2">
    <location>
        <begin position="1"/>
        <end position="65"/>
    </location>
</feature>
<protein>
    <recommendedName>
        <fullName evidence="2">Exostosin GT47 domain-containing protein</fullName>
    </recommendedName>
</protein>
<organism evidence="3">
    <name type="scientific">Calcidiscus leptoporus</name>
    <dbReference type="NCBI Taxonomy" id="127549"/>
    <lineage>
        <taxon>Eukaryota</taxon>
        <taxon>Haptista</taxon>
        <taxon>Haptophyta</taxon>
        <taxon>Prymnesiophyceae</taxon>
        <taxon>Coccolithales</taxon>
        <taxon>Calcidiscaceae</taxon>
        <taxon>Calcidiscus</taxon>
    </lineage>
</organism>
<reference evidence="3" key="1">
    <citation type="submission" date="2021-01" db="EMBL/GenBank/DDBJ databases">
        <authorList>
            <person name="Corre E."/>
            <person name="Pelletier E."/>
            <person name="Niang G."/>
            <person name="Scheremetjew M."/>
            <person name="Finn R."/>
            <person name="Kale V."/>
            <person name="Holt S."/>
            <person name="Cochrane G."/>
            <person name="Meng A."/>
            <person name="Brown T."/>
            <person name="Cohen L."/>
        </authorList>
    </citation>
    <scope>NUCLEOTIDE SEQUENCE</scope>
    <source>
        <strain evidence="3">RCC1130</strain>
    </source>
</reference>
<gene>
    <name evidence="3" type="ORF">CLEP1334_LOCUS14784</name>
</gene>
<dbReference type="PANTHER" id="PTHR11062">
    <property type="entry name" value="EXOSTOSIN HEPARAN SULFATE GLYCOSYLTRANSFERASE -RELATED"/>
    <property type="match status" value="1"/>
</dbReference>
<evidence type="ECO:0000313" key="3">
    <source>
        <dbReference type="EMBL" id="CAD8539501.1"/>
    </source>
</evidence>
<comment type="similarity">
    <text evidence="1">Belongs to the glycosyltransferase 47 family.</text>
</comment>
<sequence>MLQATFCLQPAGDTLTRKGLYESVFTGCIPVVFREDKAFLQQLAFSRYIPYKKMWVYIPARLVEAGEAHVTSLLRRVPESRIRSIRRHLRRWARCLSFSARRDGVAGYNNLDAPDAFTSTLREVWHLWQSEE</sequence>
<evidence type="ECO:0000259" key="2">
    <source>
        <dbReference type="Pfam" id="PF03016"/>
    </source>
</evidence>
<accession>A0A7S0J376</accession>
<evidence type="ECO:0000256" key="1">
    <source>
        <dbReference type="ARBA" id="ARBA00010271"/>
    </source>
</evidence>
<dbReference type="GO" id="GO:0016757">
    <property type="term" value="F:glycosyltransferase activity"/>
    <property type="evidence" value="ECO:0007669"/>
    <property type="project" value="InterPro"/>
</dbReference>
<proteinExistence type="inferred from homology"/>
<dbReference type="InterPro" id="IPR040911">
    <property type="entry name" value="Exostosin_GT47"/>
</dbReference>
<dbReference type="PANTHER" id="PTHR11062:SF281">
    <property type="entry name" value="EXOSTOSIN-LIKE 2"/>
    <property type="match status" value="1"/>
</dbReference>